<gene>
    <name evidence="1" type="ORF">BpHYR1_035170</name>
</gene>
<comment type="caution">
    <text evidence="1">The sequence shown here is derived from an EMBL/GenBank/DDBJ whole genome shotgun (WGS) entry which is preliminary data.</text>
</comment>
<dbReference type="Proteomes" id="UP000276133">
    <property type="component" value="Unassembled WGS sequence"/>
</dbReference>
<name>A0A3M7SGK0_BRAPC</name>
<evidence type="ECO:0000313" key="2">
    <source>
        <dbReference type="Proteomes" id="UP000276133"/>
    </source>
</evidence>
<proteinExistence type="predicted"/>
<protein>
    <submittedName>
        <fullName evidence="1">Uncharacterized protein</fullName>
    </submittedName>
</protein>
<evidence type="ECO:0000313" key="1">
    <source>
        <dbReference type="EMBL" id="RNA34680.1"/>
    </source>
</evidence>
<accession>A0A3M7SGK0</accession>
<dbReference type="AlphaFoldDB" id="A0A3M7SGK0"/>
<organism evidence="1 2">
    <name type="scientific">Brachionus plicatilis</name>
    <name type="common">Marine rotifer</name>
    <name type="synonym">Brachionus muelleri</name>
    <dbReference type="NCBI Taxonomy" id="10195"/>
    <lineage>
        <taxon>Eukaryota</taxon>
        <taxon>Metazoa</taxon>
        <taxon>Spiralia</taxon>
        <taxon>Gnathifera</taxon>
        <taxon>Rotifera</taxon>
        <taxon>Eurotatoria</taxon>
        <taxon>Monogononta</taxon>
        <taxon>Pseudotrocha</taxon>
        <taxon>Ploima</taxon>
        <taxon>Brachionidae</taxon>
        <taxon>Brachionus</taxon>
    </lineage>
</organism>
<reference evidence="1 2" key="1">
    <citation type="journal article" date="2018" name="Sci. Rep.">
        <title>Genomic signatures of local adaptation to the degree of environmental predictability in rotifers.</title>
        <authorList>
            <person name="Franch-Gras L."/>
            <person name="Hahn C."/>
            <person name="Garcia-Roger E.M."/>
            <person name="Carmona M.J."/>
            <person name="Serra M."/>
            <person name="Gomez A."/>
        </authorList>
    </citation>
    <scope>NUCLEOTIDE SEQUENCE [LARGE SCALE GENOMIC DNA]</scope>
    <source>
        <strain evidence="1">HYR1</strain>
    </source>
</reference>
<dbReference type="EMBL" id="REGN01001438">
    <property type="protein sequence ID" value="RNA34680.1"/>
    <property type="molecule type" value="Genomic_DNA"/>
</dbReference>
<sequence length="146" mass="17339">MKNTLLQNRFPDKEKLCSFRDEDFFVKFLMEGGLKKKINLDIFPLYLFHIISLSPFRDEEAHYHLDMKRRLRKKSCSFSFDNLNLKKRRKLSTMPTLRLWKKFLSSLSPTKFLFGHLGTKCDLIKKINFNLGTNFSDCLISAHKLD</sequence>
<keyword evidence="2" id="KW-1185">Reference proteome</keyword>